<dbReference type="OMA" id="SGRWPLM"/>
<accession>V4ATF5</accession>
<dbReference type="InterPro" id="IPR027417">
    <property type="entry name" value="P-loop_NTPase"/>
</dbReference>
<evidence type="ECO:0000313" key="2">
    <source>
        <dbReference type="EMBL" id="ESP00568.1"/>
    </source>
</evidence>
<dbReference type="KEGG" id="lgi:LOTGIDRAFT_157845"/>
<keyword evidence="3" id="KW-1185">Reference proteome</keyword>
<proteinExistence type="predicted"/>
<dbReference type="Proteomes" id="UP000030746">
    <property type="component" value="Unassembled WGS sequence"/>
</dbReference>
<evidence type="ECO:0000313" key="3">
    <source>
        <dbReference type="Proteomes" id="UP000030746"/>
    </source>
</evidence>
<reference evidence="2 3" key="1">
    <citation type="journal article" date="2013" name="Nature">
        <title>Insights into bilaterian evolution from three spiralian genomes.</title>
        <authorList>
            <person name="Simakov O."/>
            <person name="Marletaz F."/>
            <person name="Cho S.J."/>
            <person name="Edsinger-Gonzales E."/>
            <person name="Havlak P."/>
            <person name="Hellsten U."/>
            <person name="Kuo D.H."/>
            <person name="Larsson T."/>
            <person name="Lv J."/>
            <person name="Arendt D."/>
            <person name="Savage R."/>
            <person name="Osoegawa K."/>
            <person name="de Jong P."/>
            <person name="Grimwood J."/>
            <person name="Chapman J.A."/>
            <person name="Shapiro H."/>
            <person name="Aerts A."/>
            <person name="Otillar R.P."/>
            <person name="Terry A.Y."/>
            <person name="Boore J.L."/>
            <person name="Grigoriev I.V."/>
            <person name="Lindberg D.R."/>
            <person name="Seaver E.C."/>
            <person name="Weisblat D.A."/>
            <person name="Putnam N.H."/>
            <person name="Rokhsar D.S."/>
        </authorList>
    </citation>
    <scope>NUCLEOTIDE SEQUENCE [LARGE SCALE GENOMIC DNA]</scope>
</reference>
<dbReference type="STRING" id="225164.V4ATF5"/>
<dbReference type="GeneID" id="20237516"/>
<dbReference type="OrthoDB" id="426293at2759"/>
<feature type="region of interest" description="Disordered" evidence="1">
    <location>
        <begin position="1"/>
        <end position="31"/>
    </location>
</feature>
<dbReference type="RefSeq" id="XP_009048687.1">
    <property type="nucleotide sequence ID" value="XM_009050439.1"/>
</dbReference>
<evidence type="ECO:0008006" key="4">
    <source>
        <dbReference type="Google" id="ProtNLM"/>
    </source>
</evidence>
<gene>
    <name evidence="2" type="ORF">LOTGIDRAFT_157845</name>
</gene>
<protein>
    <recommendedName>
        <fullName evidence="4">Dynein heavy chain ATP-binding dynein motor region domain-containing protein</fullName>
    </recommendedName>
</protein>
<name>V4ATF5_LOTGI</name>
<dbReference type="CTD" id="20237516"/>
<sequence length="167" mass="18830">MSVPTLPQRLHLESQPQKLPPPPQLIRPSRGHDATTALDQTTILLYLLLPELPGVKIGLKKLAGVLFDDIGDHLKTSGKWPLVIDETGQAATFLKYRDCNCLNTLEKIDMEPERLRKALIGSLRFGKPFVIDMMDADMFQLVTERLDEIQKGLMDSILDRSILNEDK</sequence>
<dbReference type="HOGENOM" id="CLU_1596365_0_0_1"/>
<evidence type="ECO:0000256" key="1">
    <source>
        <dbReference type="SAM" id="MobiDB-lite"/>
    </source>
</evidence>
<dbReference type="Gene3D" id="3.40.50.300">
    <property type="entry name" value="P-loop containing nucleotide triphosphate hydrolases"/>
    <property type="match status" value="1"/>
</dbReference>
<dbReference type="EMBL" id="KB200701">
    <property type="protein sequence ID" value="ESP00568.1"/>
    <property type="molecule type" value="Genomic_DNA"/>
</dbReference>
<dbReference type="AlphaFoldDB" id="V4ATF5"/>
<organism evidence="2 3">
    <name type="scientific">Lottia gigantea</name>
    <name type="common">Giant owl limpet</name>
    <dbReference type="NCBI Taxonomy" id="225164"/>
    <lineage>
        <taxon>Eukaryota</taxon>
        <taxon>Metazoa</taxon>
        <taxon>Spiralia</taxon>
        <taxon>Lophotrochozoa</taxon>
        <taxon>Mollusca</taxon>
        <taxon>Gastropoda</taxon>
        <taxon>Patellogastropoda</taxon>
        <taxon>Lottioidea</taxon>
        <taxon>Lottiidae</taxon>
        <taxon>Lottia</taxon>
    </lineage>
</organism>